<name>A0A015KWL8_RHIIW</name>
<proteinExistence type="predicted"/>
<dbReference type="EMBL" id="JEMT01023241">
    <property type="protein sequence ID" value="EXX64411.1"/>
    <property type="molecule type" value="Genomic_DNA"/>
</dbReference>
<keyword evidence="2" id="KW-1185">Reference proteome</keyword>
<sequence>MFRGERIYIKAGKLVYRRVADGGDNVLDAIDTLMPCFFTSTINGCQNFEIWLEIVVSNETISYNEADNRYKQFKMSSAYDWVQSIKQACENNGVKIQQPNEIDFSFDY</sequence>
<protein>
    <submittedName>
        <fullName evidence="1">Uncharacterized protein</fullName>
    </submittedName>
</protein>
<dbReference type="AlphaFoldDB" id="A0A015KWL8"/>
<gene>
    <name evidence="1" type="ORF">RirG_142980</name>
</gene>
<reference evidence="1 2" key="1">
    <citation type="submission" date="2014-02" db="EMBL/GenBank/DDBJ databases">
        <title>Single nucleus genome sequencing reveals high similarity among nuclei of an endomycorrhizal fungus.</title>
        <authorList>
            <person name="Lin K."/>
            <person name="Geurts R."/>
            <person name="Zhang Z."/>
            <person name="Limpens E."/>
            <person name="Saunders D.G."/>
            <person name="Mu D."/>
            <person name="Pang E."/>
            <person name="Cao H."/>
            <person name="Cha H."/>
            <person name="Lin T."/>
            <person name="Zhou Q."/>
            <person name="Shang Y."/>
            <person name="Li Y."/>
            <person name="Ivanov S."/>
            <person name="Sharma T."/>
            <person name="Velzen R.V."/>
            <person name="Ruijter N.D."/>
            <person name="Aanen D.K."/>
            <person name="Win J."/>
            <person name="Kamoun S."/>
            <person name="Bisseling T."/>
            <person name="Huang S."/>
        </authorList>
    </citation>
    <scope>NUCLEOTIDE SEQUENCE [LARGE SCALE GENOMIC DNA]</scope>
    <source>
        <strain evidence="2">DAOM197198w</strain>
    </source>
</reference>
<accession>A0A015KWL8</accession>
<dbReference type="HOGENOM" id="CLU_2198416_0_0_1"/>
<evidence type="ECO:0000313" key="1">
    <source>
        <dbReference type="EMBL" id="EXX64411.1"/>
    </source>
</evidence>
<evidence type="ECO:0000313" key="2">
    <source>
        <dbReference type="Proteomes" id="UP000022910"/>
    </source>
</evidence>
<dbReference type="Proteomes" id="UP000022910">
    <property type="component" value="Unassembled WGS sequence"/>
</dbReference>
<comment type="caution">
    <text evidence="1">The sequence shown here is derived from an EMBL/GenBank/DDBJ whole genome shotgun (WGS) entry which is preliminary data.</text>
</comment>
<organism evidence="1 2">
    <name type="scientific">Rhizophagus irregularis (strain DAOM 197198w)</name>
    <name type="common">Glomus intraradices</name>
    <dbReference type="NCBI Taxonomy" id="1432141"/>
    <lineage>
        <taxon>Eukaryota</taxon>
        <taxon>Fungi</taxon>
        <taxon>Fungi incertae sedis</taxon>
        <taxon>Mucoromycota</taxon>
        <taxon>Glomeromycotina</taxon>
        <taxon>Glomeromycetes</taxon>
        <taxon>Glomerales</taxon>
        <taxon>Glomeraceae</taxon>
        <taxon>Rhizophagus</taxon>
    </lineage>
</organism>